<dbReference type="Pfam" id="PF05697">
    <property type="entry name" value="Trigger_N"/>
    <property type="match status" value="1"/>
</dbReference>
<dbReference type="AlphaFoldDB" id="A0A0W8FM93"/>
<dbReference type="EMBL" id="LNQE01001014">
    <property type="protein sequence ID" value="KUG21857.1"/>
    <property type="molecule type" value="Genomic_DNA"/>
</dbReference>
<protein>
    <recommendedName>
        <fullName evidence="3">peptidylprolyl isomerase</fullName>
        <ecNumber evidence="3">5.2.1.8</ecNumber>
    </recommendedName>
</protein>
<dbReference type="Gene3D" id="3.10.50.40">
    <property type="match status" value="1"/>
</dbReference>
<evidence type="ECO:0000256" key="4">
    <source>
        <dbReference type="ARBA" id="ARBA00023110"/>
    </source>
</evidence>
<sequence>MSQVVVKIEELSPVKKKMSLEIPWDEVKNELDAAYHDVGKKARLKGFRPGKIPRKVLETYFKDQAEGETTTNIVNKYYWQTLEEKGIVALSRPEINQEGIKENTNFSFTASFEIEPEFEPKNYKGLDLEKEEVRITDDDVQKRIDEIRHMFATMEEVKEDRAAVMGDFVVIDFEGTLNGEAYKELKAENYFLEIGSGKFVPGFEEQLIGIKKEDKKEIRVTFPADYHESKFAGQEVVFNVTVKNIREKKLPENDDNLIKNFERYNNFEDFKNDVRTSLEEKNQQTGKVDLQNSITEKLIKDNDFEVPPSLVERQIYYMMADTQRRMMSAGIDEEQAMEFSMKMHDKFKDDAEKIVKSFLLLKKIAQKESLTVEEPDIEKYLQDLAVQHKRDYESLKKMYEEEERRDNLKMEIMQKKVFDFIEQNANIKTVEKKDADMEVK</sequence>
<dbReference type="Pfam" id="PF00254">
    <property type="entry name" value="FKBP_C"/>
    <property type="match status" value="1"/>
</dbReference>
<dbReference type="InterPro" id="IPR005215">
    <property type="entry name" value="Trig_fac"/>
</dbReference>
<dbReference type="Gene3D" id="3.30.70.1050">
    <property type="entry name" value="Trigger factor ribosome-binding domain"/>
    <property type="match status" value="1"/>
</dbReference>
<organism evidence="8">
    <name type="scientific">hydrocarbon metagenome</name>
    <dbReference type="NCBI Taxonomy" id="938273"/>
    <lineage>
        <taxon>unclassified sequences</taxon>
        <taxon>metagenomes</taxon>
        <taxon>ecological metagenomes</taxon>
    </lineage>
</organism>
<dbReference type="PROSITE" id="PS50059">
    <property type="entry name" value="FKBP_PPIASE"/>
    <property type="match status" value="1"/>
</dbReference>
<evidence type="ECO:0000259" key="7">
    <source>
        <dbReference type="PROSITE" id="PS50059"/>
    </source>
</evidence>
<dbReference type="InterPro" id="IPR008880">
    <property type="entry name" value="Trigger_fac_C"/>
</dbReference>
<dbReference type="InterPro" id="IPR001179">
    <property type="entry name" value="PPIase_FKBP_dom"/>
</dbReference>
<comment type="caution">
    <text evidence="8">The sequence shown here is derived from an EMBL/GenBank/DDBJ whole genome shotgun (WGS) entry which is preliminary data.</text>
</comment>
<dbReference type="GO" id="GO:0043022">
    <property type="term" value="F:ribosome binding"/>
    <property type="evidence" value="ECO:0007669"/>
    <property type="project" value="TreeGrafter"/>
</dbReference>
<dbReference type="InterPro" id="IPR046357">
    <property type="entry name" value="PPIase_dom_sf"/>
</dbReference>
<evidence type="ECO:0000313" key="8">
    <source>
        <dbReference type="EMBL" id="KUG21857.1"/>
    </source>
</evidence>
<comment type="similarity">
    <text evidence="2">Belongs to the FKBP-type PPIase family. Tig subfamily.</text>
</comment>
<keyword evidence="6 8" id="KW-0413">Isomerase</keyword>
<keyword evidence="8" id="KW-0132">Cell division</keyword>
<dbReference type="SUPFAM" id="SSF102735">
    <property type="entry name" value="Trigger factor ribosome-binding domain"/>
    <property type="match status" value="1"/>
</dbReference>
<feature type="domain" description="PPIase FKBP-type" evidence="7">
    <location>
        <begin position="166"/>
        <end position="228"/>
    </location>
</feature>
<evidence type="ECO:0000256" key="5">
    <source>
        <dbReference type="ARBA" id="ARBA00023186"/>
    </source>
</evidence>
<dbReference type="GO" id="GO:0015031">
    <property type="term" value="P:protein transport"/>
    <property type="evidence" value="ECO:0007669"/>
    <property type="project" value="InterPro"/>
</dbReference>
<evidence type="ECO:0000256" key="3">
    <source>
        <dbReference type="ARBA" id="ARBA00013194"/>
    </source>
</evidence>
<keyword evidence="4" id="KW-0697">Rotamase</keyword>
<dbReference type="PIRSF" id="PIRSF003095">
    <property type="entry name" value="Trigger_factor"/>
    <property type="match status" value="1"/>
</dbReference>
<reference evidence="8" key="1">
    <citation type="journal article" date="2015" name="Proc. Natl. Acad. Sci. U.S.A.">
        <title>Networks of energetic and metabolic interactions define dynamics in microbial communities.</title>
        <authorList>
            <person name="Embree M."/>
            <person name="Liu J.K."/>
            <person name="Al-Bassam M.M."/>
            <person name="Zengler K."/>
        </authorList>
    </citation>
    <scope>NUCLEOTIDE SEQUENCE</scope>
</reference>
<dbReference type="PANTHER" id="PTHR30560:SF3">
    <property type="entry name" value="TRIGGER FACTOR-LIKE PROTEIN TIG, CHLOROPLASTIC"/>
    <property type="match status" value="1"/>
</dbReference>
<keyword evidence="8" id="KW-0131">Cell cycle</keyword>
<dbReference type="SUPFAM" id="SSF109998">
    <property type="entry name" value="Triger factor/SurA peptide-binding domain-like"/>
    <property type="match status" value="1"/>
</dbReference>
<dbReference type="Gene3D" id="1.10.3120.10">
    <property type="entry name" value="Trigger factor, C-terminal domain"/>
    <property type="match status" value="1"/>
</dbReference>
<evidence type="ECO:0000256" key="1">
    <source>
        <dbReference type="ARBA" id="ARBA00000971"/>
    </source>
</evidence>
<dbReference type="EC" id="5.2.1.8" evidence="3"/>
<dbReference type="Pfam" id="PF05698">
    <property type="entry name" value="Trigger_C"/>
    <property type="match status" value="1"/>
</dbReference>
<dbReference type="NCBIfam" id="TIGR00115">
    <property type="entry name" value="tig"/>
    <property type="match status" value="1"/>
</dbReference>
<dbReference type="GO" id="GO:0043335">
    <property type="term" value="P:protein unfolding"/>
    <property type="evidence" value="ECO:0007669"/>
    <property type="project" value="TreeGrafter"/>
</dbReference>
<dbReference type="HAMAP" id="MF_00303">
    <property type="entry name" value="Trigger_factor_Tig"/>
    <property type="match status" value="1"/>
</dbReference>
<dbReference type="SUPFAM" id="SSF54534">
    <property type="entry name" value="FKBP-like"/>
    <property type="match status" value="1"/>
</dbReference>
<dbReference type="GO" id="GO:0044183">
    <property type="term" value="F:protein folding chaperone"/>
    <property type="evidence" value="ECO:0007669"/>
    <property type="project" value="TreeGrafter"/>
</dbReference>
<dbReference type="GO" id="GO:0003755">
    <property type="term" value="F:peptidyl-prolyl cis-trans isomerase activity"/>
    <property type="evidence" value="ECO:0007669"/>
    <property type="project" value="UniProtKB-KW"/>
</dbReference>
<evidence type="ECO:0000256" key="2">
    <source>
        <dbReference type="ARBA" id="ARBA00005464"/>
    </source>
</evidence>
<dbReference type="InterPro" id="IPR036611">
    <property type="entry name" value="Trigger_fac_ribosome-bd_sf"/>
</dbReference>
<accession>A0A0W8FM93</accession>
<dbReference type="GO" id="GO:0051301">
    <property type="term" value="P:cell division"/>
    <property type="evidence" value="ECO:0007669"/>
    <property type="project" value="UniProtKB-KW"/>
</dbReference>
<evidence type="ECO:0000256" key="6">
    <source>
        <dbReference type="ARBA" id="ARBA00023235"/>
    </source>
</evidence>
<gene>
    <name evidence="8" type="ORF">ASZ90_008361</name>
</gene>
<comment type="catalytic activity">
    <reaction evidence="1">
        <text>[protein]-peptidylproline (omega=180) = [protein]-peptidylproline (omega=0)</text>
        <dbReference type="Rhea" id="RHEA:16237"/>
        <dbReference type="Rhea" id="RHEA-COMP:10747"/>
        <dbReference type="Rhea" id="RHEA-COMP:10748"/>
        <dbReference type="ChEBI" id="CHEBI:83833"/>
        <dbReference type="ChEBI" id="CHEBI:83834"/>
        <dbReference type="EC" id="5.2.1.8"/>
    </reaction>
</comment>
<proteinExistence type="inferred from homology"/>
<dbReference type="PANTHER" id="PTHR30560">
    <property type="entry name" value="TRIGGER FACTOR CHAPERONE AND PEPTIDYL-PROLYL CIS/TRANS ISOMERASE"/>
    <property type="match status" value="1"/>
</dbReference>
<dbReference type="InterPro" id="IPR037041">
    <property type="entry name" value="Trigger_fac_C_sf"/>
</dbReference>
<keyword evidence="5" id="KW-0143">Chaperone</keyword>
<dbReference type="FunFam" id="3.10.50.40:FF:000001">
    <property type="entry name" value="Trigger factor"/>
    <property type="match status" value="1"/>
</dbReference>
<dbReference type="GO" id="GO:0051083">
    <property type="term" value="P:'de novo' cotranslational protein folding"/>
    <property type="evidence" value="ECO:0007669"/>
    <property type="project" value="TreeGrafter"/>
</dbReference>
<dbReference type="InterPro" id="IPR008881">
    <property type="entry name" value="Trigger_fac_ribosome-bd_bac"/>
</dbReference>
<name>A0A0W8FM93_9ZZZZ</name>
<dbReference type="InterPro" id="IPR027304">
    <property type="entry name" value="Trigger_fact/SurA_dom_sf"/>
</dbReference>